<dbReference type="Proteomes" id="UP000636709">
    <property type="component" value="Unassembled WGS sequence"/>
</dbReference>
<evidence type="ECO:0000259" key="2">
    <source>
        <dbReference type="Pfam" id="PF07762"/>
    </source>
</evidence>
<evidence type="ECO:0000256" key="1">
    <source>
        <dbReference type="SAM" id="MobiDB-lite"/>
    </source>
</evidence>
<feature type="compositionally biased region" description="Polar residues" evidence="1">
    <location>
        <begin position="18"/>
        <end position="29"/>
    </location>
</feature>
<dbReference type="PANTHER" id="PTHR33086:SF54">
    <property type="entry name" value="DUF1618 DOMAIN-CONTAINING PROTEIN"/>
    <property type="match status" value="1"/>
</dbReference>
<protein>
    <recommendedName>
        <fullName evidence="2">DUF1618 domain-containing protein</fullName>
    </recommendedName>
</protein>
<keyword evidence="4" id="KW-1185">Reference proteome</keyword>
<evidence type="ECO:0000313" key="4">
    <source>
        <dbReference type="Proteomes" id="UP000636709"/>
    </source>
</evidence>
<feature type="region of interest" description="Disordered" evidence="1">
    <location>
        <begin position="1"/>
        <end position="31"/>
    </location>
</feature>
<organism evidence="3 4">
    <name type="scientific">Digitaria exilis</name>
    <dbReference type="NCBI Taxonomy" id="1010633"/>
    <lineage>
        <taxon>Eukaryota</taxon>
        <taxon>Viridiplantae</taxon>
        <taxon>Streptophyta</taxon>
        <taxon>Embryophyta</taxon>
        <taxon>Tracheophyta</taxon>
        <taxon>Spermatophyta</taxon>
        <taxon>Magnoliopsida</taxon>
        <taxon>Liliopsida</taxon>
        <taxon>Poales</taxon>
        <taxon>Poaceae</taxon>
        <taxon>PACMAD clade</taxon>
        <taxon>Panicoideae</taxon>
        <taxon>Panicodae</taxon>
        <taxon>Paniceae</taxon>
        <taxon>Anthephorinae</taxon>
        <taxon>Digitaria</taxon>
    </lineage>
</organism>
<evidence type="ECO:0000313" key="3">
    <source>
        <dbReference type="EMBL" id="KAF8659370.1"/>
    </source>
</evidence>
<dbReference type="EMBL" id="JACEFO010002462">
    <property type="protein sequence ID" value="KAF8659370.1"/>
    <property type="molecule type" value="Genomic_DNA"/>
</dbReference>
<proteinExistence type="predicted"/>
<gene>
    <name evidence="3" type="ORF">HU200_058580</name>
</gene>
<reference evidence="3" key="1">
    <citation type="submission" date="2020-07" db="EMBL/GenBank/DDBJ databases">
        <title>Genome sequence and genetic diversity analysis of an under-domesticated orphan crop, white fonio (Digitaria exilis).</title>
        <authorList>
            <person name="Bennetzen J.L."/>
            <person name="Chen S."/>
            <person name="Ma X."/>
            <person name="Wang X."/>
            <person name="Yssel A.E.J."/>
            <person name="Chaluvadi S.R."/>
            <person name="Johnson M."/>
            <person name="Gangashetty P."/>
            <person name="Hamidou F."/>
            <person name="Sanogo M.D."/>
            <person name="Zwaenepoel A."/>
            <person name="Wallace J."/>
            <person name="Van De Peer Y."/>
            <person name="Van Deynze A."/>
        </authorList>
    </citation>
    <scope>NUCLEOTIDE SEQUENCE</scope>
    <source>
        <tissue evidence="3">Leaves</tissue>
    </source>
</reference>
<comment type="caution">
    <text evidence="3">The sequence shown here is derived from an EMBL/GenBank/DDBJ whole genome shotgun (WGS) entry which is preliminary data.</text>
</comment>
<feature type="domain" description="DUF1618" evidence="2">
    <location>
        <begin position="269"/>
        <end position="388"/>
    </location>
</feature>
<dbReference type="AlphaFoldDB" id="A0A835E3Z6"/>
<sequence length="522" mass="57680">MAAGGGRRPRPAPPLFTQRANPRSSSDPSASAMVAACSSPDLMVLPDMLVVNLPGHKQGLEWVSVECSSKAAYGCGEHGEGLIQGLSLSLRRLDRLDLNSSLSINLNSAALQSIQLELGVTDRMMRSGNPIPNVVATIQSAAAKVLVVCVIFRLYQNLERRSYYLVYDATDASLYMIPCLPEHSLGARYTMAPVPARPAGAQGHELALTARAYFSIRNCGRLCVCTPATRESRYPGKNGPWAVKMQRLPKSPHAFSADLTFSLDGNVFWADLTQGVAYSNLRHQSRSDVVFVELPDGYRISLPKRERVDHPLKMHRTMACVHGSIMFVCITGSKMVNAWTLDMDLHEWVKDEVFTCSWEELWTNASSMDARLSNVKPLEPQYPILTPDGDLCLLLPKTRHKMGFSVKRPDYICSFDMFTKTSVCLGRVRDYHLCNHFILPSGFFMDCSPAPLKRKPPTLKRKRQQAGFADVLSCPNQKEARISRAQVQTRPELASSGPAGSVLFTIHQHKSRHPAGNSPPGT</sequence>
<dbReference type="Pfam" id="PF07762">
    <property type="entry name" value="DUF1618"/>
    <property type="match status" value="1"/>
</dbReference>
<dbReference type="PANTHER" id="PTHR33086">
    <property type="entry name" value="OS05G0468200 PROTEIN-RELATED"/>
    <property type="match status" value="1"/>
</dbReference>
<name>A0A835E3Z6_9POAL</name>
<dbReference type="OrthoDB" id="689746at2759"/>
<dbReference type="InterPro" id="IPR011676">
    <property type="entry name" value="DUF1618"/>
</dbReference>
<accession>A0A835E3Z6</accession>